<proteinExistence type="predicted"/>
<dbReference type="OrthoDB" id="7161641at2"/>
<name>A0A327XSQ7_9RHOB</name>
<evidence type="ECO:0000313" key="1">
    <source>
        <dbReference type="EMBL" id="RAK10986.1"/>
    </source>
</evidence>
<dbReference type="Proteomes" id="UP000249165">
    <property type="component" value="Unassembled WGS sequence"/>
</dbReference>
<accession>A0A327XSQ7</accession>
<sequence>MAGTHPSRTGPARRWPRRVGLCLAGLFTAGICLWAVLSRPLSAPDWLRDRVEARIAAAMPGLDVSFADLRLRIEPDGLARLAASDVTVRGVGGVDVGSLGRFEIGLDPMALLRGDIRLGAARLSGAMLTLRRDADGSVGLAMGDLFDGDGPPPRLPDVLAAFDAALDDPRFSALRRVEADALTLRYEDALSGRTWIADGGRLSLEREAGRLRLAGDVALLGEGDVPARLAVNVESPIGQTTASFGVNLSDLPAQDIATQTAALAWLGALRAPISGALRGTLLADGGLGEMSATLRIGKGVLQPTAGAQPIPFDSARTYLSFDPGPGVLRVDEISVKSALGTMLADGTALVGIGSGGLPDEMTGQFRITRLEADPGGMFDKPLALAGAEIDWRLAFDPFRFELGRLRSSDPDLPLRLSGEVSAEQDGWRLALDGTIERMSLATLLDLWPEAALDKPRNWVARNIHAGRLEHGVLAVRLAPGTRPRFFIDGRVEDVALTYARTLPQLSGGAGQLTIDGTRLAVTLERGQATPDQGGVLDGAGTRYVIPDMTAKPAAGELTLHARGPLTAALSYINSPGLEFLTKAGKPVDLGQGEAEVSGVITVPLMPKPPREQITVDVDGVVTGFSSDQVVPGRRLTSDRLAIDVTDARLAISGRAALDGIGFDGSWTQPLAPDSPSRVEGTMTLSDAAARALGLSLAPGTISGEGPGQLTIDLEKGRPPRYALTSTLAGVGLSVPQIGWRLGTAQTGRLDVSGTLGQPVTVDRLALSGAGLDAAGAVTLDRAGRFERLTLPELNVGGWLRSSAVIASRGQDRAPAVTLSGGTLDMRRASFGAGGGGGGAGPVTLTLDRLQVSDEIYLSDVNGSFRGATGGLAGTFEARVGGRAPITGALEPRNGGNAIRLQSRDAGDVLAGAGIFRNVQDGTFDLTLIPVGGRPGEYDGALQIGGARLKNAPAIAGLLDAVSVVGLIDEMNGAGLYFSEVEARFRLTPRQVILQRSSAVGPSMGISMDGYYDLAGRRMDMQGVLSPVYILNGIGRLFARKGEGLIGFTFNLGGGIDDPDVSVNPLSAFTPGMFRDIFRRPPPSPGD</sequence>
<dbReference type="EMBL" id="QLMG01000053">
    <property type="protein sequence ID" value="RAK10986.1"/>
    <property type="molecule type" value="Genomic_DNA"/>
</dbReference>
<protein>
    <submittedName>
        <fullName evidence="1">Uncharacterized protein DUF3971</fullName>
    </submittedName>
</protein>
<keyword evidence="2" id="KW-1185">Reference proteome</keyword>
<evidence type="ECO:0000313" key="2">
    <source>
        <dbReference type="Proteomes" id="UP000249165"/>
    </source>
</evidence>
<reference evidence="1 2" key="1">
    <citation type="submission" date="2018-06" db="EMBL/GenBank/DDBJ databases">
        <title>Genomic Encyclopedia of Archaeal and Bacterial Type Strains, Phase II (KMG-II): from individual species to whole genera.</title>
        <authorList>
            <person name="Goeker M."/>
        </authorList>
    </citation>
    <scope>NUCLEOTIDE SEQUENCE [LARGE SCALE GENOMIC DNA]</scope>
    <source>
        <strain evidence="1 2">DSM 22011</strain>
    </source>
</reference>
<dbReference type="RefSeq" id="WP_111551152.1">
    <property type="nucleotide sequence ID" value="NZ_LIQE01000055.1"/>
</dbReference>
<comment type="caution">
    <text evidence="1">The sequence shown here is derived from an EMBL/GenBank/DDBJ whole genome shotgun (WGS) entry which is preliminary data.</text>
</comment>
<gene>
    <name evidence="1" type="ORF">ATI53_105322</name>
</gene>
<organism evidence="1 2">
    <name type="scientific">Salipiger aestuarii</name>
    <dbReference type="NCBI Taxonomy" id="568098"/>
    <lineage>
        <taxon>Bacteria</taxon>
        <taxon>Pseudomonadati</taxon>
        <taxon>Pseudomonadota</taxon>
        <taxon>Alphaproteobacteria</taxon>
        <taxon>Rhodobacterales</taxon>
        <taxon>Roseobacteraceae</taxon>
        <taxon>Salipiger</taxon>
    </lineage>
</organism>
<dbReference type="AlphaFoldDB" id="A0A327XSQ7"/>